<sequence length="145" mass="16161">MTSQTQTTRSPKGQEKHNRMVEAVAKELVRKGFLIKADSIEWSDGVPPVLGENFKPDIIAFKDSIFHIIEVETCSTFQSAETAHQLQIFSGKGKTTVIVPTVCRSRTDLVLKMRESLREWGLQSVKIGTCDPATGKVELPREMDA</sequence>
<evidence type="ECO:0000313" key="1">
    <source>
        <dbReference type="EMBL" id="MFC4078030.1"/>
    </source>
</evidence>
<evidence type="ECO:0000313" key="2">
    <source>
        <dbReference type="Proteomes" id="UP001595843"/>
    </source>
</evidence>
<protein>
    <submittedName>
        <fullName evidence="1">Uncharacterized protein</fullName>
    </submittedName>
</protein>
<organism evidence="1 2">
    <name type="scientific">Salinithrix halophila</name>
    <dbReference type="NCBI Taxonomy" id="1485204"/>
    <lineage>
        <taxon>Bacteria</taxon>
        <taxon>Bacillati</taxon>
        <taxon>Bacillota</taxon>
        <taxon>Bacilli</taxon>
        <taxon>Bacillales</taxon>
        <taxon>Thermoactinomycetaceae</taxon>
        <taxon>Salinithrix</taxon>
    </lineage>
</organism>
<reference evidence="2" key="1">
    <citation type="journal article" date="2019" name="Int. J. Syst. Evol. Microbiol.">
        <title>The Global Catalogue of Microorganisms (GCM) 10K type strain sequencing project: providing services to taxonomists for standard genome sequencing and annotation.</title>
        <authorList>
            <consortium name="The Broad Institute Genomics Platform"/>
            <consortium name="The Broad Institute Genome Sequencing Center for Infectious Disease"/>
            <person name="Wu L."/>
            <person name="Ma J."/>
        </authorList>
    </citation>
    <scope>NUCLEOTIDE SEQUENCE [LARGE SCALE GENOMIC DNA]</scope>
    <source>
        <strain evidence="2">IBRC-M 10813</strain>
    </source>
</reference>
<name>A0ABV8JI64_9BACL</name>
<keyword evidence="2" id="KW-1185">Reference proteome</keyword>
<comment type="caution">
    <text evidence="1">The sequence shown here is derived from an EMBL/GenBank/DDBJ whole genome shotgun (WGS) entry which is preliminary data.</text>
</comment>
<dbReference type="EMBL" id="JBHSAP010000018">
    <property type="protein sequence ID" value="MFC4078030.1"/>
    <property type="molecule type" value="Genomic_DNA"/>
</dbReference>
<proteinExistence type="predicted"/>
<dbReference type="RefSeq" id="WP_380705861.1">
    <property type="nucleotide sequence ID" value="NZ_JBHSAP010000018.1"/>
</dbReference>
<gene>
    <name evidence="1" type="ORF">ACFOUO_14605</name>
</gene>
<accession>A0ABV8JI64</accession>
<dbReference type="Proteomes" id="UP001595843">
    <property type="component" value="Unassembled WGS sequence"/>
</dbReference>